<dbReference type="EMBL" id="CAMPGE010019524">
    <property type="protein sequence ID" value="CAI2377848.1"/>
    <property type="molecule type" value="Genomic_DNA"/>
</dbReference>
<evidence type="ECO:0000313" key="2">
    <source>
        <dbReference type="Proteomes" id="UP001295684"/>
    </source>
</evidence>
<proteinExistence type="predicted"/>
<dbReference type="AlphaFoldDB" id="A0AAD1XRF2"/>
<dbReference type="Proteomes" id="UP001295684">
    <property type="component" value="Unassembled WGS sequence"/>
</dbReference>
<reference evidence="1" key="1">
    <citation type="submission" date="2023-07" db="EMBL/GenBank/DDBJ databases">
        <authorList>
            <consortium name="AG Swart"/>
            <person name="Singh M."/>
            <person name="Singh A."/>
            <person name="Seah K."/>
            <person name="Emmerich C."/>
        </authorList>
    </citation>
    <scope>NUCLEOTIDE SEQUENCE</scope>
    <source>
        <strain evidence="1">DP1</strain>
    </source>
</reference>
<sequence length="289" mass="33172">MESDDGYTGQEEDKVELRSSYREALSVNSSFARSEITERQKSFTHSSSEITWKYANFEGGTQEDNIDCKVKKKWTISRILGEDKGINIRSQIVNPNISFSNQVFEVTFKATLHGTSNLWVFTRFNADENILENSKSPVVVINKQECLYQLPCSRVKCMVGNIKSNKKFQYIKRQDICKIGRDAAKSKPSTSQDNLAFSEEHMLEDSLEIKFTIRDSGDMGMEIIFYNNKDEVASSLVFYHTNEFNTEGQMLIAGSGNSVYIKDIRIKRREKIQMGHDVDNRSYDCCNIF</sequence>
<protein>
    <submittedName>
        <fullName evidence="1">Uncharacterized protein</fullName>
    </submittedName>
</protein>
<name>A0AAD1XRF2_EUPCR</name>
<keyword evidence="2" id="KW-1185">Reference proteome</keyword>
<accession>A0AAD1XRF2</accession>
<gene>
    <name evidence="1" type="ORF">ECRASSUSDP1_LOCUS19239</name>
</gene>
<organism evidence="1 2">
    <name type="scientific">Euplotes crassus</name>
    <dbReference type="NCBI Taxonomy" id="5936"/>
    <lineage>
        <taxon>Eukaryota</taxon>
        <taxon>Sar</taxon>
        <taxon>Alveolata</taxon>
        <taxon>Ciliophora</taxon>
        <taxon>Intramacronucleata</taxon>
        <taxon>Spirotrichea</taxon>
        <taxon>Hypotrichia</taxon>
        <taxon>Euplotida</taxon>
        <taxon>Euplotidae</taxon>
        <taxon>Moneuplotes</taxon>
    </lineage>
</organism>
<evidence type="ECO:0000313" key="1">
    <source>
        <dbReference type="EMBL" id="CAI2377848.1"/>
    </source>
</evidence>
<comment type="caution">
    <text evidence="1">The sequence shown here is derived from an EMBL/GenBank/DDBJ whole genome shotgun (WGS) entry which is preliminary data.</text>
</comment>